<evidence type="ECO:0000313" key="2">
    <source>
        <dbReference type="EMBL" id="MBW0474676.1"/>
    </source>
</evidence>
<name>A0A9Q3BY17_9BASI</name>
<dbReference type="AlphaFoldDB" id="A0A9Q3BY17"/>
<keyword evidence="3" id="KW-1185">Reference proteome</keyword>
<protein>
    <submittedName>
        <fullName evidence="2">Uncharacterized protein</fullName>
    </submittedName>
</protein>
<evidence type="ECO:0000313" key="3">
    <source>
        <dbReference type="Proteomes" id="UP000765509"/>
    </source>
</evidence>
<dbReference type="OrthoDB" id="3158924at2759"/>
<accession>A0A9Q3BY17</accession>
<dbReference type="EMBL" id="AVOT02003824">
    <property type="protein sequence ID" value="MBW0474676.1"/>
    <property type="molecule type" value="Genomic_DNA"/>
</dbReference>
<feature type="region of interest" description="Disordered" evidence="1">
    <location>
        <begin position="1"/>
        <end position="20"/>
    </location>
</feature>
<comment type="caution">
    <text evidence="2">The sequence shown here is derived from an EMBL/GenBank/DDBJ whole genome shotgun (WGS) entry which is preliminary data.</text>
</comment>
<gene>
    <name evidence="2" type="ORF">O181_014391</name>
</gene>
<dbReference type="Proteomes" id="UP000765509">
    <property type="component" value="Unassembled WGS sequence"/>
</dbReference>
<organism evidence="2 3">
    <name type="scientific">Austropuccinia psidii MF-1</name>
    <dbReference type="NCBI Taxonomy" id="1389203"/>
    <lineage>
        <taxon>Eukaryota</taxon>
        <taxon>Fungi</taxon>
        <taxon>Dikarya</taxon>
        <taxon>Basidiomycota</taxon>
        <taxon>Pucciniomycotina</taxon>
        <taxon>Pucciniomycetes</taxon>
        <taxon>Pucciniales</taxon>
        <taxon>Sphaerophragmiaceae</taxon>
        <taxon>Austropuccinia</taxon>
    </lineage>
</organism>
<sequence>MIDFNNIKGSKKLPDSYGESSSIVDLHATNSVQVKLSGELENEHPTFPVSFVKAYQPAYKEFFPLRNPTPLTVNTSGTE</sequence>
<reference evidence="2" key="1">
    <citation type="submission" date="2021-03" db="EMBL/GenBank/DDBJ databases">
        <title>Draft genome sequence of rust myrtle Austropuccinia psidii MF-1, a brazilian biotype.</title>
        <authorList>
            <person name="Quecine M.C."/>
            <person name="Pachon D.M.R."/>
            <person name="Bonatelli M.L."/>
            <person name="Correr F.H."/>
            <person name="Franceschini L.M."/>
            <person name="Leite T.F."/>
            <person name="Margarido G.R.A."/>
            <person name="Almeida C.A."/>
            <person name="Ferrarezi J.A."/>
            <person name="Labate C.A."/>
        </authorList>
    </citation>
    <scope>NUCLEOTIDE SEQUENCE</scope>
    <source>
        <strain evidence="2">MF-1</strain>
    </source>
</reference>
<proteinExistence type="predicted"/>
<evidence type="ECO:0000256" key="1">
    <source>
        <dbReference type="SAM" id="MobiDB-lite"/>
    </source>
</evidence>